<keyword evidence="2" id="KW-1185">Reference proteome</keyword>
<evidence type="ECO:0000313" key="2">
    <source>
        <dbReference type="Proteomes" id="UP000663929"/>
    </source>
</evidence>
<reference evidence="1" key="1">
    <citation type="submission" date="2021-03" db="EMBL/GenBank/DDBJ databases">
        <title>Acanthopleuribacteraceae sp. M133.</title>
        <authorList>
            <person name="Wang G."/>
        </authorList>
    </citation>
    <scope>NUCLEOTIDE SEQUENCE</scope>
    <source>
        <strain evidence="1">M133</strain>
    </source>
</reference>
<dbReference type="Proteomes" id="UP000663929">
    <property type="component" value="Chromosome"/>
</dbReference>
<evidence type="ECO:0000313" key="1">
    <source>
        <dbReference type="EMBL" id="QTD49679.1"/>
    </source>
</evidence>
<gene>
    <name evidence="1" type="ORF">J3U87_29195</name>
</gene>
<dbReference type="AlphaFoldDB" id="A0A8A4TI01"/>
<dbReference type="EMBL" id="CP071793">
    <property type="protein sequence ID" value="QTD49679.1"/>
    <property type="molecule type" value="Genomic_DNA"/>
</dbReference>
<sequence length="200" mass="22029">MAYHSASGTAPNKPAFYDALKSFATTIGWSTIDEDTSGSEPFTVFQSPGESGQSRLVVQVINRDRNHQISVYGYQSWDSDTHAGVNQAGYSSGSYVYVNESTDSLYWLFGDLDHLFTVVKIGANYFGFYAGLIKSYYPADTTRLLDPVPAGNHVTVSVNDASPFEPDQHLMILDTANVQRTKLVSLDTENQPHTVTLENL</sequence>
<organism evidence="1 2">
    <name type="scientific">Sulfidibacter corallicola</name>
    <dbReference type="NCBI Taxonomy" id="2818388"/>
    <lineage>
        <taxon>Bacteria</taxon>
        <taxon>Pseudomonadati</taxon>
        <taxon>Acidobacteriota</taxon>
        <taxon>Holophagae</taxon>
        <taxon>Acanthopleuribacterales</taxon>
        <taxon>Acanthopleuribacteraceae</taxon>
        <taxon>Sulfidibacter</taxon>
    </lineage>
</organism>
<protein>
    <submittedName>
        <fullName evidence="1">Uncharacterized protein</fullName>
    </submittedName>
</protein>
<name>A0A8A4TI01_SULCO</name>
<dbReference type="KEGG" id="scor:J3U87_29195"/>
<proteinExistence type="predicted"/>
<dbReference type="RefSeq" id="WP_237379311.1">
    <property type="nucleotide sequence ID" value="NZ_CP071793.1"/>
</dbReference>
<accession>A0A8A4TI01</accession>